<evidence type="ECO:0000313" key="3">
    <source>
        <dbReference type="Proteomes" id="UP000019804"/>
    </source>
</evidence>
<dbReference type="Pfam" id="PF11951">
    <property type="entry name" value="Fungal_trans_2"/>
    <property type="match status" value="1"/>
</dbReference>
<accession>A0A017SMI2</accession>
<feature type="compositionally biased region" description="Basic residues" evidence="1">
    <location>
        <begin position="42"/>
        <end position="56"/>
    </location>
</feature>
<name>A0A017SMI2_ASPRC</name>
<dbReference type="Proteomes" id="UP000019804">
    <property type="component" value="Unassembled WGS sequence"/>
</dbReference>
<dbReference type="InterPro" id="IPR021858">
    <property type="entry name" value="Fun_TF"/>
</dbReference>
<organism evidence="2 3">
    <name type="scientific">Aspergillus ruber (strain CBS 135680)</name>
    <dbReference type="NCBI Taxonomy" id="1388766"/>
    <lineage>
        <taxon>Eukaryota</taxon>
        <taxon>Fungi</taxon>
        <taxon>Dikarya</taxon>
        <taxon>Ascomycota</taxon>
        <taxon>Pezizomycotina</taxon>
        <taxon>Eurotiomycetes</taxon>
        <taxon>Eurotiomycetidae</taxon>
        <taxon>Eurotiales</taxon>
        <taxon>Aspergillaceae</taxon>
        <taxon>Aspergillus</taxon>
        <taxon>Aspergillus subgen. Aspergillus</taxon>
    </lineage>
</organism>
<dbReference type="PANTHER" id="PTHR37540:SF5">
    <property type="entry name" value="TRANSCRIPTION FACTOR DOMAIN-CONTAINING PROTEIN"/>
    <property type="match status" value="1"/>
</dbReference>
<dbReference type="PANTHER" id="PTHR37540">
    <property type="entry name" value="TRANSCRIPTION FACTOR (ACR-2), PUTATIVE-RELATED-RELATED"/>
    <property type="match status" value="1"/>
</dbReference>
<keyword evidence="3" id="KW-1185">Reference proteome</keyword>
<dbReference type="GeneID" id="63693288"/>
<evidence type="ECO:0000313" key="2">
    <source>
        <dbReference type="EMBL" id="EYE98183.1"/>
    </source>
</evidence>
<reference evidence="3" key="1">
    <citation type="journal article" date="2014" name="Nat. Commun.">
        <title>Genomic adaptations of the halophilic Dead Sea filamentous fungus Eurotium rubrum.</title>
        <authorList>
            <person name="Kis-Papo T."/>
            <person name="Weig A.R."/>
            <person name="Riley R."/>
            <person name="Persoh D."/>
            <person name="Salamov A."/>
            <person name="Sun H."/>
            <person name="Lipzen A."/>
            <person name="Wasser S.P."/>
            <person name="Rambold G."/>
            <person name="Grigoriev I.V."/>
            <person name="Nevo E."/>
        </authorList>
    </citation>
    <scope>NUCLEOTIDE SEQUENCE [LARGE SCALE GENOMIC DNA]</scope>
    <source>
        <strain evidence="3">CBS 135680</strain>
    </source>
</reference>
<dbReference type="EMBL" id="KK088414">
    <property type="protein sequence ID" value="EYE98183.1"/>
    <property type="molecule type" value="Genomic_DNA"/>
</dbReference>
<proteinExistence type="predicted"/>
<dbReference type="STRING" id="1388766.A0A017SMI2"/>
<gene>
    <name evidence="2" type="ORF">EURHEDRAFT_272383</name>
</gene>
<dbReference type="OrthoDB" id="4159781at2759"/>
<evidence type="ECO:0000256" key="1">
    <source>
        <dbReference type="SAM" id="MobiDB-lite"/>
    </source>
</evidence>
<dbReference type="RefSeq" id="XP_040641871.1">
    <property type="nucleotide sequence ID" value="XM_040778164.1"/>
</dbReference>
<protein>
    <recommendedName>
        <fullName evidence="4">Tachykinin family protein</fullName>
    </recommendedName>
</protein>
<evidence type="ECO:0008006" key="4">
    <source>
        <dbReference type="Google" id="ProtNLM"/>
    </source>
</evidence>
<dbReference type="HOGENOM" id="CLU_528965_0_0_1"/>
<feature type="compositionally biased region" description="Polar residues" evidence="1">
    <location>
        <begin position="1"/>
        <end position="12"/>
    </location>
</feature>
<dbReference type="AlphaFoldDB" id="A0A017SMI2"/>
<feature type="region of interest" description="Disordered" evidence="1">
    <location>
        <begin position="1"/>
        <end position="57"/>
    </location>
</feature>
<sequence>MPSMTGSPSAENGGSRFTFVLNGHHSGTRNHAMRAHWAERQKARKEKKRQQTRRRALPILAKEGLVSSASSSESQGTNAFAVTVQESPATEQVADVDNVETGQSGIPGVPAQLLTGVNHALASTRLDPFDSFPIRLTGQHHKLIHHWLSTHATMMFENMPASNFNPMRDVWFPLDLSNPASFNAIMAHSAAHLAHYYGGMTPTRGTNSPEALKFKANAVQILNHWLNDSEKALSNDAFAAVVRLLTFERYWGTEEEWKIHRNGLQKMIYARGGLHQLRSDWRLELVVGLVSFMSKPSWFESTNDLSEISEHSIRRSILGSSIDLHKMRCLWLISFIQDMRNLMGMSSQLYMGGLSVYPSLYDAVLFIRNDFQVESQTFKTKHHESNYDRLACLFAITIMVQESISLAYSAQSNGLAILDISLQTYRHAWESSVHLLRPFLHNHFANYYPNGELKIDYVIQMTDIVGHLSLEAHQGIEKCLLNMLCRTWDGKLPFFLDDGGTPDSLLSTVRGY</sequence>